<evidence type="ECO:0000313" key="8">
    <source>
        <dbReference type="EMBL" id="MCR0235201.1"/>
    </source>
</evidence>
<dbReference type="EC" id="3.2.2.9" evidence="2"/>
<reference evidence="8" key="3">
    <citation type="journal article" date="2022" name="Clin. Infect. Dis.">
        <title>Association between Clostridium innocuum and antibiotic-associated diarrhea in adults and children: A cross-sectional study and comparative genomics analysis.</title>
        <authorList>
            <person name="Cherny K.E."/>
            <person name="Muscat E.B."/>
            <person name="Balaji A."/>
            <person name="Mukherjee J."/>
            <person name="Ozer E.A."/>
            <person name="Angarone M.P."/>
            <person name="Hauser A.R."/>
            <person name="Sichel J.S."/>
            <person name="Amponsah E."/>
            <person name="Kociolek L.K."/>
        </authorList>
    </citation>
    <scope>NUCLEOTIDE SEQUENCE</scope>
    <source>
        <strain evidence="8">NU1-AC-029v</strain>
    </source>
</reference>
<dbReference type="PANTHER" id="PTHR46832:SF1">
    <property type="entry name" value="5'-METHYLTHIOADENOSINE_S-ADENOSYLHOMOCYSTEINE NUCLEOSIDASE"/>
    <property type="match status" value="1"/>
</dbReference>
<dbReference type="GO" id="GO:0008782">
    <property type="term" value="F:adenosylhomocysteine nucleosidase activity"/>
    <property type="evidence" value="ECO:0007669"/>
    <property type="project" value="UniProtKB-EC"/>
</dbReference>
<dbReference type="EMBL" id="WWTN01000003">
    <property type="protein sequence ID" value="MZH54739.1"/>
    <property type="molecule type" value="Genomic_DNA"/>
</dbReference>
<dbReference type="SUPFAM" id="SSF53167">
    <property type="entry name" value="Purine and uridine phosphorylases"/>
    <property type="match status" value="1"/>
</dbReference>
<dbReference type="NCBIfam" id="NF004079">
    <property type="entry name" value="PRK05584.1"/>
    <property type="match status" value="1"/>
</dbReference>
<dbReference type="Gene3D" id="3.40.50.1580">
    <property type="entry name" value="Nucleoside phosphorylase domain"/>
    <property type="match status" value="1"/>
</dbReference>
<proteinExistence type="predicted"/>
<evidence type="ECO:0000256" key="5">
    <source>
        <dbReference type="ARBA" id="ARBA00023167"/>
    </source>
</evidence>
<dbReference type="InterPro" id="IPR035994">
    <property type="entry name" value="Nucleoside_phosphorylase_sf"/>
</dbReference>
<evidence type="ECO:0000256" key="2">
    <source>
        <dbReference type="ARBA" id="ARBA00011974"/>
    </source>
</evidence>
<keyword evidence="4 8" id="KW-0378">Hydrolase</keyword>
<protein>
    <recommendedName>
        <fullName evidence="2">adenosylhomocysteine nucleosidase</fullName>
        <ecNumber evidence="2">3.2.2.9</ecNumber>
    </recommendedName>
</protein>
<sequence>MIAVIAAMDKEVDAIVSIMESHEHLMKSGIDFDKGILAGKELLVMKSGVGKGNAGMATTILLENFSIDCIVNIGTAGGLQVQQNILDAVISTQVVQHDYDTSPVDGADGIGLYFEADQDLGDMCEQALNKLGVVVHRGLVASGDQFVAREAQLQRLNELFPDAVCAEMEAGAIAQVCAHYHIPFVVLRSLSDVAHSKDSHMDFMTYVEHASSRSASFCRELMKCMA</sequence>
<comment type="caution">
    <text evidence="7">The sequence shown here is derived from an EMBL/GenBank/DDBJ whole genome shotgun (WGS) entry which is preliminary data.</text>
</comment>
<dbReference type="Proteomes" id="UP000030008">
    <property type="component" value="Unassembled WGS sequence"/>
</dbReference>
<dbReference type="RefSeq" id="WP_008817365.1">
    <property type="nucleotide sequence ID" value="NZ_AP025565.1"/>
</dbReference>
<evidence type="ECO:0000256" key="3">
    <source>
        <dbReference type="ARBA" id="ARBA00022605"/>
    </source>
</evidence>
<comment type="pathway">
    <text evidence="1">Amino-acid biosynthesis; L-methionine biosynthesis via salvage pathway; S-methyl-5-thio-alpha-D-ribose 1-phosphate from S-methyl-5'-thioadenosine (hydrolase route): step 1/2.</text>
</comment>
<dbReference type="InterPro" id="IPR000845">
    <property type="entry name" value="Nucleoside_phosphorylase_d"/>
</dbReference>
<dbReference type="GO" id="GO:0008930">
    <property type="term" value="F:methylthioadenosine nucleosidase activity"/>
    <property type="evidence" value="ECO:0007669"/>
    <property type="project" value="InterPro"/>
</dbReference>
<organism evidence="7 10">
    <name type="scientific">Clostridium innocuum</name>
    <dbReference type="NCBI Taxonomy" id="1522"/>
    <lineage>
        <taxon>Bacteria</taxon>
        <taxon>Bacillati</taxon>
        <taxon>Bacillota</taxon>
        <taxon>Clostridia</taxon>
        <taxon>Eubacteriales</taxon>
        <taxon>Clostridiaceae</taxon>
        <taxon>Clostridium</taxon>
    </lineage>
</organism>
<dbReference type="EMBL" id="JAKTMA010000054">
    <property type="protein sequence ID" value="MCR0235201.1"/>
    <property type="molecule type" value="Genomic_DNA"/>
</dbReference>
<dbReference type="GO" id="GO:0009164">
    <property type="term" value="P:nucleoside catabolic process"/>
    <property type="evidence" value="ECO:0007669"/>
    <property type="project" value="InterPro"/>
</dbReference>
<reference evidence="7 10" key="1">
    <citation type="submission" date="2014-08" db="EMBL/GenBank/DDBJ databases">
        <title>Clostridium innocuum, an unnegligible vancomycin-resistant pathogen causing extra-intestinal infections.</title>
        <authorList>
            <person name="Feng Y."/>
            <person name="Chiu C.-H."/>
        </authorList>
    </citation>
    <scope>NUCLEOTIDE SEQUENCE [LARGE SCALE GENOMIC DNA]</scope>
    <source>
        <strain evidence="7 10">AN88</strain>
    </source>
</reference>
<evidence type="ECO:0000256" key="1">
    <source>
        <dbReference type="ARBA" id="ARBA00004945"/>
    </source>
</evidence>
<dbReference type="AlphaFoldDB" id="A0A099I7S1"/>
<evidence type="ECO:0000259" key="6">
    <source>
        <dbReference type="Pfam" id="PF01048"/>
    </source>
</evidence>
<dbReference type="Proteomes" id="UP000604383">
    <property type="component" value="Unassembled WGS sequence"/>
</dbReference>
<dbReference type="GO" id="GO:0019509">
    <property type="term" value="P:L-methionine salvage from methylthioadenosine"/>
    <property type="evidence" value="ECO:0007669"/>
    <property type="project" value="UniProtKB-UniPathway"/>
</dbReference>
<dbReference type="EMBL" id="JQIF01000036">
    <property type="protein sequence ID" value="KGJ53616.1"/>
    <property type="molecule type" value="Genomic_DNA"/>
</dbReference>
<evidence type="ECO:0000313" key="7">
    <source>
        <dbReference type="EMBL" id="KGJ53616.1"/>
    </source>
</evidence>
<evidence type="ECO:0000313" key="9">
    <source>
        <dbReference type="EMBL" id="MZH54739.1"/>
    </source>
</evidence>
<keyword evidence="8" id="KW-0326">Glycosidase</keyword>
<dbReference type="Pfam" id="PF01048">
    <property type="entry name" value="PNP_UDP_1"/>
    <property type="match status" value="1"/>
</dbReference>
<dbReference type="NCBIfam" id="TIGR01704">
    <property type="entry name" value="MTA_SAH-Nsdase"/>
    <property type="match status" value="1"/>
</dbReference>
<evidence type="ECO:0000256" key="4">
    <source>
        <dbReference type="ARBA" id="ARBA00022801"/>
    </source>
</evidence>
<keyword evidence="5" id="KW-0486">Methionine biosynthesis</keyword>
<keyword evidence="3" id="KW-0028">Amino-acid biosynthesis</keyword>
<gene>
    <name evidence="7" type="ORF">CIAN88_08085</name>
    <name evidence="9" type="ORF">GT664_02950</name>
    <name evidence="8" type="ORF">MKC95_20755</name>
</gene>
<dbReference type="GO" id="GO:0005829">
    <property type="term" value="C:cytosol"/>
    <property type="evidence" value="ECO:0007669"/>
    <property type="project" value="TreeGrafter"/>
</dbReference>
<dbReference type="Proteomes" id="UP001203972">
    <property type="component" value="Unassembled WGS sequence"/>
</dbReference>
<accession>A0A099I7S1</accession>
<feature type="domain" description="Nucleoside phosphorylase" evidence="6">
    <location>
        <begin position="2"/>
        <end position="221"/>
    </location>
</feature>
<dbReference type="CDD" id="cd09008">
    <property type="entry name" value="MTAN"/>
    <property type="match status" value="1"/>
</dbReference>
<name>A0A099I7S1_CLOIN</name>
<evidence type="ECO:0000313" key="10">
    <source>
        <dbReference type="Proteomes" id="UP000030008"/>
    </source>
</evidence>
<dbReference type="UniPathway" id="UPA00904">
    <property type="reaction ID" value="UER00871"/>
</dbReference>
<reference evidence="9" key="2">
    <citation type="journal article" date="2019" name="Nat. Med.">
        <title>A library of human gut bacterial isolates paired with longitudinal multiomics data enables mechanistic microbiome research.</title>
        <authorList>
            <person name="Poyet M."/>
            <person name="Groussin M."/>
            <person name="Gibbons S.M."/>
            <person name="Avila-Pacheco J."/>
            <person name="Jiang X."/>
            <person name="Kearney S.M."/>
            <person name="Perrotta A.R."/>
            <person name="Berdy B."/>
            <person name="Zhao S."/>
            <person name="Lieberman T.D."/>
            <person name="Swanson P.K."/>
            <person name="Smith M."/>
            <person name="Roesemann S."/>
            <person name="Alexander J.E."/>
            <person name="Rich S.A."/>
            <person name="Livny J."/>
            <person name="Vlamakis H."/>
            <person name="Clish C."/>
            <person name="Bullock K."/>
            <person name="Deik A."/>
            <person name="Scott J."/>
            <person name="Pierce K.A."/>
            <person name="Xavier R.J."/>
            <person name="Alm E.J."/>
        </authorList>
    </citation>
    <scope>NUCLEOTIDE SEQUENCE</scope>
    <source>
        <strain evidence="9">BIOML-A12</strain>
    </source>
</reference>
<dbReference type="InterPro" id="IPR010049">
    <property type="entry name" value="MTA_SAH_Nsdase"/>
</dbReference>
<dbReference type="PANTHER" id="PTHR46832">
    <property type="entry name" value="5'-METHYLTHIOADENOSINE/S-ADENOSYLHOMOCYSTEINE NUCLEOSIDASE"/>
    <property type="match status" value="1"/>
</dbReference>
<dbReference type="GO" id="GO:0019284">
    <property type="term" value="P:L-methionine salvage from S-adenosylmethionine"/>
    <property type="evidence" value="ECO:0007669"/>
    <property type="project" value="TreeGrafter"/>
</dbReference>